<keyword evidence="4" id="KW-1185">Reference proteome</keyword>
<proteinExistence type="predicted"/>
<feature type="region of interest" description="Disordered" evidence="1">
    <location>
        <begin position="116"/>
        <end position="147"/>
    </location>
</feature>
<reference evidence="3" key="1">
    <citation type="submission" date="2020-07" db="EMBL/GenBank/DDBJ databases">
        <authorList>
            <person name="Tarantini F.S."/>
            <person name="Hong K.W."/>
            <person name="Chan K.G."/>
        </authorList>
    </citation>
    <scope>NUCLEOTIDE SEQUENCE</scope>
    <source>
        <strain evidence="3">32-07</strain>
    </source>
</reference>
<dbReference type="InterPro" id="IPR027805">
    <property type="entry name" value="Transposase_HTH_dom"/>
</dbReference>
<dbReference type="Pfam" id="PF13613">
    <property type="entry name" value="HTH_Tnp_4"/>
    <property type="match status" value="1"/>
</dbReference>
<dbReference type="Proteomes" id="UP001049518">
    <property type="component" value="Chromosome"/>
</dbReference>
<evidence type="ECO:0000256" key="1">
    <source>
        <dbReference type="SAM" id="MobiDB-lite"/>
    </source>
</evidence>
<evidence type="ECO:0000259" key="2">
    <source>
        <dbReference type="Pfam" id="PF13613"/>
    </source>
</evidence>
<evidence type="ECO:0000313" key="3">
    <source>
        <dbReference type="EMBL" id="QXJ25730.1"/>
    </source>
</evidence>
<dbReference type="EMBL" id="CP059572">
    <property type="protein sequence ID" value="QXJ25730.1"/>
    <property type="molecule type" value="Genomic_DNA"/>
</dbReference>
<gene>
    <name evidence="3" type="ORF">AGRA3207_007261</name>
</gene>
<accession>A0ABX8R3X4</accession>
<feature type="domain" description="Transposase Helix-turn-helix" evidence="2">
    <location>
        <begin position="1"/>
        <end position="40"/>
    </location>
</feature>
<feature type="region of interest" description="Disordered" evidence="1">
    <location>
        <begin position="162"/>
        <end position="182"/>
    </location>
</feature>
<name>A0ABX8R3X4_9ACTN</name>
<protein>
    <submittedName>
        <fullName evidence="3">Transposase family protein</fullName>
    </submittedName>
</protein>
<organism evidence="3 4">
    <name type="scientific">Actinomadura graeca</name>
    <dbReference type="NCBI Taxonomy" id="2750812"/>
    <lineage>
        <taxon>Bacteria</taxon>
        <taxon>Bacillati</taxon>
        <taxon>Actinomycetota</taxon>
        <taxon>Actinomycetes</taxon>
        <taxon>Streptosporangiales</taxon>
        <taxon>Thermomonosporaceae</taxon>
        <taxon>Actinomadura</taxon>
    </lineage>
</organism>
<sequence>MLVHLRKGETFAQLGAGFEVSAPTAWRYVEEVVALLSSRSPKLTAALRRAVWDGLHLLVLDGTLIRTDRVKADRRPVRRDRPGRCPPGRFVRWSGVSQDLGPSRRLHHHVRSRLMYGQQDASSRAHRRLTRGPPTSVPDWHSDGTTPPLVTRREIAQWMPSNCENSNKMYGTKPAARRRSPS</sequence>
<evidence type="ECO:0000313" key="4">
    <source>
        <dbReference type="Proteomes" id="UP001049518"/>
    </source>
</evidence>